<feature type="region of interest" description="Disordered" evidence="6">
    <location>
        <begin position="151"/>
        <end position="252"/>
    </location>
</feature>
<evidence type="ECO:0000256" key="3">
    <source>
        <dbReference type="ARBA" id="ARBA00022553"/>
    </source>
</evidence>
<dbReference type="InterPro" id="IPR034919">
    <property type="entry name" value="RCAN2_RRM"/>
</dbReference>
<reference evidence="7" key="1">
    <citation type="submission" date="2025-08" db="UniProtKB">
        <authorList>
            <consortium name="Ensembl"/>
        </authorList>
    </citation>
    <scope>IDENTIFICATION</scope>
</reference>
<feature type="compositionally biased region" description="Basic and acidic residues" evidence="6">
    <location>
        <begin position="228"/>
        <end position="237"/>
    </location>
</feature>
<dbReference type="GO" id="GO:0008597">
    <property type="term" value="F:calcium-dependent protein serine/threonine phosphatase regulator activity"/>
    <property type="evidence" value="ECO:0007669"/>
    <property type="project" value="TreeGrafter"/>
</dbReference>
<feature type="region of interest" description="Disordered" evidence="6">
    <location>
        <begin position="530"/>
        <end position="561"/>
    </location>
</feature>
<dbReference type="InterPro" id="IPR035979">
    <property type="entry name" value="RBD_domain_sf"/>
</dbReference>
<protein>
    <recommendedName>
        <fullName evidence="2">Calcipressin-2</fullName>
    </recommendedName>
    <alternativeName>
        <fullName evidence="5">Regulator of calcineurin 2</fullName>
    </alternativeName>
</protein>
<dbReference type="GO" id="GO:0005634">
    <property type="term" value="C:nucleus"/>
    <property type="evidence" value="ECO:0007669"/>
    <property type="project" value="TreeGrafter"/>
</dbReference>
<dbReference type="FunFam" id="3.30.70.330:FF:000092">
    <property type="entry name" value="Calcipressin-2 isoform 2"/>
    <property type="match status" value="1"/>
</dbReference>
<dbReference type="Pfam" id="PF04847">
    <property type="entry name" value="Calcipressin"/>
    <property type="match status" value="1"/>
</dbReference>
<dbReference type="CDD" id="cd12709">
    <property type="entry name" value="RRM_RCAN2"/>
    <property type="match status" value="1"/>
</dbReference>
<dbReference type="InterPro" id="IPR012677">
    <property type="entry name" value="Nucleotide-bd_a/b_plait_sf"/>
</dbReference>
<comment type="similarity">
    <text evidence="1">Belongs to the RCAN family.</text>
</comment>
<dbReference type="SUPFAM" id="SSF54928">
    <property type="entry name" value="RNA-binding domain, RBD"/>
    <property type="match status" value="1"/>
</dbReference>
<accession>A0A8C3GJ09</accession>
<sequence length="561" mass="60765">MFLKTPKNAASGLICNREIHLIRHCSEDENFERIHFQMELASRPLCLGNGGCEPHPQGHLGPTKSPWGAPRALSLPRCAGTTWASVMGAFLSASHPTSPISPHISTPSHVTSSHLISPTLPHLLIPCTLHISLPHPTSHLLTSPHISSPYPTPHLLSPMPPHPNIPPPHISSSHISSPHPSPHLPTPPAPRAVGTRISPFALSPHEAPPSPSSTPRSPSPGGGGRAVSPERGEEGGTHKGGGAKRPPPILIGHSSRLFRGRALPIGCRRPLAARLLLHLRLSGAGRPRAVAAAGGEEEEEEEKGGRAAAEAEPTSAAGMRGDSYFFGMRGLGHYSCIPEDGGHLLLYSINGDNDLKRCFTEEDFHEILDFNDLPNSLFACNVHQSVFESEDSKEKFEGLFRAYDDCVTFQLFKSFRRVRINFSSPKSAARARIELHETQFRGKKLKLYFAQIQTSETDGDKLHLAPPQPAKQFLISPPASPPVGWQPIDDATPVINYDLLYAVSKLGPGEKYELHAGTESTPSVVVHVCDSDMEEDEDPKNSPKPKIIQTRRPGLPPPVSN</sequence>
<proteinExistence type="inferred from homology"/>
<dbReference type="AlphaFoldDB" id="A0A8C3GJ09"/>
<dbReference type="InterPro" id="IPR006931">
    <property type="entry name" value="Calcipressin"/>
</dbReference>
<dbReference type="GO" id="GO:0005737">
    <property type="term" value="C:cytoplasm"/>
    <property type="evidence" value="ECO:0007669"/>
    <property type="project" value="TreeGrafter"/>
</dbReference>
<evidence type="ECO:0000256" key="2">
    <source>
        <dbReference type="ARBA" id="ARBA00015789"/>
    </source>
</evidence>
<name>A0A8C3GJ09_CAIMO</name>
<evidence type="ECO:0000256" key="6">
    <source>
        <dbReference type="SAM" id="MobiDB-lite"/>
    </source>
</evidence>
<dbReference type="GO" id="GO:0003676">
    <property type="term" value="F:nucleic acid binding"/>
    <property type="evidence" value="ECO:0007669"/>
    <property type="project" value="InterPro"/>
</dbReference>
<dbReference type="Ensembl" id="ENSCMMT00000014469.1">
    <property type="protein sequence ID" value="ENSCMMP00000013152.1"/>
    <property type="gene ID" value="ENSCMMG00000008359.1"/>
</dbReference>
<keyword evidence="8" id="KW-1185">Reference proteome</keyword>
<dbReference type="PANTHER" id="PTHR10300:SF5">
    <property type="entry name" value="CALCIPRESSIN-2"/>
    <property type="match status" value="1"/>
</dbReference>
<reference evidence="7" key="2">
    <citation type="submission" date="2025-09" db="UniProtKB">
        <authorList>
            <consortium name="Ensembl"/>
        </authorList>
    </citation>
    <scope>IDENTIFICATION</scope>
</reference>
<feature type="compositionally biased region" description="Pro residues" evidence="6">
    <location>
        <begin position="158"/>
        <end position="169"/>
    </location>
</feature>
<feature type="region of interest" description="Disordered" evidence="6">
    <location>
        <begin position="286"/>
        <end position="315"/>
    </location>
</feature>
<organism evidence="7 8">
    <name type="scientific">Cairina moschata</name>
    <name type="common">Muscovy duck</name>
    <dbReference type="NCBI Taxonomy" id="8855"/>
    <lineage>
        <taxon>Eukaryota</taxon>
        <taxon>Metazoa</taxon>
        <taxon>Chordata</taxon>
        <taxon>Craniata</taxon>
        <taxon>Vertebrata</taxon>
        <taxon>Euteleostomi</taxon>
        <taxon>Archelosauria</taxon>
        <taxon>Archosauria</taxon>
        <taxon>Dinosauria</taxon>
        <taxon>Saurischia</taxon>
        <taxon>Theropoda</taxon>
        <taxon>Coelurosauria</taxon>
        <taxon>Aves</taxon>
        <taxon>Neognathae</taxon>
        <taxon>Galloanserae</taxon>
        <taxon>Anseriformes</taxon>
        <taxon>Anatidae</taxon>
        <taxon>Anatinae</taxon>
        <taxon>Cairina</taxon>
    </lineage>
</organism>
<evidence type="ECO:0000256" key="5">
    <source>
        <dbReference type="ARBA" id="ARBA00029914"/>
    </source>
</evidence>
<evidence type="ECO:0000313" key="8">
    <source>
        <dbReference type="Proteomes" id="UP000694556"/>
    </source>
</evidence>
<keyword evidence="3" id="KW-0597">Phosphoprotein</keyword>
<dbReference type="Proteomes" id="UP000694556">
    <property type="component" value="Unassembled WGS sequence"/>
</dbReference>
<evidence type="ECO:0000256" key="4">
    <source>
        <dbReference type="ARBA" id="ARBA00024927"/>
    </source>
</evidence>
<feature type="compositionally biased region" description="Low complexity" evidence="6">
    <location>
        <begin position="306"/>
        <end position="315"/>
    </location>
</feature>
<evidence type="ECO:0000313" key="7">
    <source>
        <dbReference type="Ensembl" id="ENSCMMP00000013152.1"/>
    </source>
</evidence>
<comment type="function">
    <text evidence="4">Inhibits calcineurin-dependent transcriptional responses by binding to the catalytic domain of calcineurin A. Could play a role during central nervous system development.</text>
</comment>
<evidence type="ECO:0000256" key="1">
    <source>
        <dbReference type="ARBA" id="ARBA00008209"/>
    </source>
</evidence>
<feature type="compositionally biased region" description="Pro residues" evidence="6">
    <location>
        <begin position="179"/>
        <end position="190"/>
    </location>
</feature>
<dbReference type="PANTHER" id="PTHR10300">
    <property type="entry name" value="CALCIPRESSIN"/>
    <property type="match status" value="1"/>
</dbReference>
<dbReference type="GO" id="GO:0019722">
    <property type="term" value="P:calcium-mediated signaling"/>
    <property type="evidence" value="ECO:0007669"/>
    <property type="project" value="InterPro"/>
</dbReference>
<dbReference type="Gene3D" id="3.30.70.330">
    <property type="match status" value="1"/>
</dbReference>